<dbReference type="KEGG" id="trr:M419DRAFT_93332"/>
<accession>A0A024RXT5</accession>
<dbReference type="AlphaFoldDB" id="A0A024RXT5"/>
<dbReference type="Pfam" id="PF20684">
    <property type="entry name" value="Fung_rhodopsin"/>
    <property type="match status" value="1"/>
</dbReference>
<name>A0A024RXT5_HYPJR</name>
<evidence type="ECO:0000313" key="2">
    <source>
        <dbReference type="EMBL" id="ETR96771.1"/>
    </source>
</evidence>
<dbReference type="EMBL" id="KI911188">
    <property type="protein sequence ID" value="ETR96771.1"/>
    <property type="molecule type" value="Genomic_DNA"/>
</dbReference>
<proteinExistence type="predicted"/>
<evidence type="ECO:0000259" key="1">
    <source>
        <dbReference type="Pfam" id="PF20684"/>
    </source>
</evidence>
<dbReference type="OrthoDB" id="5417844at2759"/>
<feature type="non-terminal residue" evidence="2">
    <location>
        <position position="1"/>
    </location>
</feature>
<protein>
    <recommendedName>
        <fullName evidence="1">Rhodopsin domain-containing protein</fullName>
    </recommendedName>
</protein>
<gene>
    <name evidence="2" type="ORF">M419DRAFT_93332</name>
</gene>
<reference evidence="3" key="1">
    <citation type="journal article" date="2013" name="Ind. Biotechnol.">
        <title>Comparative genomics analysis of Trichoderma reesei strains.</title>
        <authorList>
            <person name="Koike H."/>
            <person name="Aerts A."/>
            <person name="LaButti K."/>
            <person name="Grigoriev I.V."/>
            <person name="Baker S.E."/>
        </authorList>
    </citation>
    <scope>NUCLEOTIDE SEQUENCE [LARGE SCALE GENOMIC DNA]</scope>
    <source>
        <strain evidence="3">ATCC 56765 / BCRC 32924 / NRRL 11460 / Rut C-30</strain>
    </source>
</reference>
<dbReference type="InterPro" id="IPR049326">
    <property type="entry name" value="Rhodopsin_dom_fungi"/>
</dbReference>
<dbReference type="HOGENOM" id="CLU_2564822_0_0_1"/>
<feature type="domain" description="Rhodopsin" evidence="1">
    <location>
        <begin position="2"/>
        <end position="79"/>
    </location>
</feature>
<dbReference type="Proteomes" id="UP000024376">
    <property type="component" value="Unassembled WGS sequence"/>
</dbReference>
<organism evidence="2 3">
    <name type="scientific">Hypocrea jecorina (strain ATCC 56765 / BCRC 32924 / NRRL 11460 / Rut C-30)</name>
    <name type="common">Trichoderma reesei</name>
    <dbReference type="NCBI Taxonomy" id="1344414"/>
    <lineage>
        <taxon>Eukaryota</taxon>
        <taxon>Fungi</taxon>
        <taxon>Dikarya</taxon>
        <taxon>Ascomycota</taxon>
        <taxon>Pezizomycotina</taxon>
        <taxon>Sordariomycetes</taxon>
        <taxon>Hypocreomycetidae</taxon>
        <taxon>Hypocreales</taxon>
        <taxon>Hypocreaceae</taxon>
        <taxon>Trichoderma</taxon>
    </lineage>
</organism>
<evidence type="ECO:0000313" key="3">
    <source>
        <dbReference type="Proteomes" id="UP000024376"/>
    </source>
</evidence>
<sequence>SDIIILLLPLPMVYQLEALDPHRVTLMAVSAMGIHVVFTSCLPVATLDMFAPSPDNTHDVANVMWISIEPNVKAICETLLIL</sequence>